<dbReference type="RefSeq" id="WP_268249062.1">
    <property type="nucleotide sequence ID" value="NZ_BMXU01000002.1"/>
</dbReference>
<name>A0ABV7MDR0_9PROT</name>
<protein>
    <submittedName>
        <fullName evidence="2">Uncharacterized protein</fullName>
    </submittedName>
</protein>
<sequence>MLKPPDMTPKPQLRPREAAKARAPWWKAIGRMGQLGLPWK</sequence>
<keyword evidence="3" id="KW-1185">Reference proteome</keyword>
<evidence type="ECO:0000313" key="3">
    <source>
        <dbReference type="Proteomes" id="UP001595607"/>
    </source>
</evidence>
<evidence type="ECO:0000313" key="2">
    <source>
        <dbReference type="EMBL" id="MFC3303188.1"/>
    </source>
</evidence>
<dbReference type="EMBL" id="JBHRVA010000003">
    <property type="protein sequence ID" value="MFC3303188.1"/>
    <property type="molecule type" value="Genomic_DNA"/>
</dbReference>
<reference evidence="3" key="1">
    <citation type="journal article" date="2019" name="Int. J. Syst. Evol. Microbiol.">
        <title>The Global Catalogue of Microorganisms (GCM) 10K type strain sequencing project: providing services to taxonomists for standard genome sequencing and annotation.</title>
        <authorList>
            <consortium name="The Broad Institute Genomics Platform"/>
            <consortium name="The Broad Institute Genome Sequencing Center for Infectious Disease"/>
            <person name="Wu L."/>
            <person name="Ma J."/>
        </authorList>
    </citation>
    <scope>NUCLEOTIDE SEQUENCE [LARGE SCALE GENOMIC DNA]</scope>
    <source>
        <strain evidence="3">KCTC 22245</strain>
    </source>
</reference>
<feature type="region of interest" description="Disordered" evidence="1">
    <location>
        <begin position="1"/>
        <end position="22"/>
    </location>
</feature>
<organism evidence="2 3">
    <name type="scientific">Parvularcula lutaonensis</name>
    <dbReference type="NCBI Taxonomy" id="491923"/>
    <lineage>
        <taxon>Bacteria</taxon>
        <taxon>Pseudomonadati</taxon>
        <taxon>Pseudomonadota</taxon>
        <taxon>Alphaproteobacteria</taxon>
        <taxon>Parvularculales</taxon>
        <taxon>Parvularculaceae</taxon>
        <taxon>Parvularcula</taxon>
    </lineage>
</organism>
<evidence type="ECO:0000256" key="1">
    <source>
        <dbReference type="SAM" id="MobiDB-lite"/>
    </source>
</evidence>
<comment type="caution">
    <text evidence="2">The sequence shown here is derived from an EMBL/GenBank/DDBJ whole genome shotgun (WGS) entry which is preliminary data.</text>
</comment>
<gene>
    <name evidence="2" type="ORF">ACFONP_10645</name>
</gene>
<accession>A0ABV7MDR0</accession>
<dbReference type="Proteomes" id="UP001595607">
    <property type="component" value="Unassembled WGS sequence"/>
</dbReference>
<proteinExistence type="predicted"/>